<protein>
    <submittedName>
        <fullName evidence="4">Malonyl-CoA decarboxylase-domain-containing protein</fullName>
    </submittedName>
</protein>
<dbReference type="GO" id="GO:2001294">
    <property type="term" value="P:malonyl-CoA catabolic process"/>
    <property type="evidence" value="ECO:0007669"/>
    <property type="project" value="TreeGrafter"/>
</dbReference>
<dbReference type="GO" id="GO:0006633">
    <property type="term" value="P:fatty acid biosynthetic process"/>
    <property type="evidence" value="ECO:0007669"/>
    <property type="project" value="InterPro"/>
</dbReference>
<dbReference type="InterPro" id="IPR007956">
    <property type="entry name" value="Malonyl_CoA_deC_C"/>
</dbReference>
<feature type="domain" description="Malonyl-CoA decarboxylase N-terminal" evidence="3">
    <location>
        <begin position="251"/>
        <end position="350"/>
    </location>
</feature>
<evidence type="ECO:0000259" key="2">
    <source>
        <dbReference type="Pfam" id="PF05292"/>
    </source>
</evidence>
<accession>A0A836CH19</accession>
<dbReference type="OrthoDB" id="426718at2759"/>
<dbReference type="GO" id="GO:0005759">
    <property type="term" value="C:mitochondrial matrix"/>
    <property type="evidence" value="ECO:0007669"/>
    <property type="project" value="TreeGrafter"/>
</dbReference>
<dbReference type="Gene3D" id="1.20.140.90">
    <property type="entry name" value="Malonyl-CoA decarboxylase, oligemerization domain"/>
    <property type="match status" value="1"/>
</dbReference>
<dbReference type="Gene3D" id="3.40.630.150">
    <property type="entry name" value="Malonyl-CoA decarboxylase, catalytic domain"/>
    <property type="match status" value="1"/>
</dbReference>
<evidence type="ECO:0000313" key="4">
    <source>
        <dbReference type="EMBL" id="KAG5185229.1"/>
    </source>
</evidence>
<comment type="caution">
    <text evidence="4">The sequence shown here is derived from an EMBL/GenBank/DDBJ whole genome shotgun (WGS) entry which is preliminary data.</text>
</comment>
<proteinExistence type="predicted"/>
<dbReference type="GO" id="GO:0006085">
    <property type="term" value="P:acetyl-CoA biosynthetic process"/>
    <property type="evidence" value="ECO:0007669"/>
    <property type="project" value="TreeGrafter"/>
</dbReference>
<evidence type="ECO:0000256" key="1">
    <source>
        <dbReference type="SAM" id="MobiDB-lite"/>
    </source>
</evidence>
<dbReference type="GO" id="GO:0050080">
    <property type="term" value="F:malonyl-CoA decarboxylase activity"/>
    <property type="evidence" value="ECO:0007669"/>
    <property type="project" value="InterPro"/>
</dbReference>
<evidence type="ECO:0000259" key="3">
    <source>
        <dbReference type="Pfam" id="PF17408"/>
    </source>
</evidence>
<name>A0A836CH19_9STRA</name>
<dbReference type="GO" id="GO:0005782">
    <property type="term" value="C:peroxisomal matrix"/>
    <property type="evidence" value="ECO:0007669"/>
    <property type="project" value="TreeGrafter"/>
</dbReference>
<dbReference type="Pfam" id="PF17408">
    <property type="entry name" value="MCD_N"/>
    <property type="match status" value="1"/>
</dbReference>
<organism evidence="4 5">
    <name type="scientific">Tribonema minus</name>
    <dbReference type="NCBI Taxonomy" id="303371"/>
    <lineage>
        <taxon>Eukaryota</taxon>
        <taxon>Sar</taxon>
        <taxon>Stramenopiles</taxon>
        <taxon>Ochrophyta</taxon>
        <taxon>PX clade</taxon>
        <taxon>Xanthophyceae</taxon>
        <taxon>Tribonematales</taxon>
        <taxon>Tribonemataceae</taxon>
        <taxon>Tribonema</taxon>
    </lineage>
</organism>
<dbReference type="Pfam" id="PF05292">
    <property type="entry name" value="MCD"/>
    <property type="match status" value="1"/>
</dbReference>
<dbReference type="InterPro" id="IPR035372">
    <property type="entry name" value="MCD_N"/>
</dbReference>
<dbReference type="AlphaFoldDB" id="A0A836CH19"/>
<dbReference type="PANTHER" id="PTHR28641">
    <property type="match status" value="1"/>
</dbReference>
<feature type="region of interest" description="Disordered" evidence="1">
    <location>
        <begin position="182"/>
        <end position="207"/>
    </location>
</feature>
<dbReference type="Proteomes" id="UP000664859">
    <property type="component" value="Unassembled WGS sequence"/>
</dbReference>
<dbReference type="EMBL" id="JAFCMP010000137">
    <property type="protein sequence ID" value="KAG5185229.1"/>
    <property type="molecule type" value="Genomic_DNA"/>
</dbReference>
<sequence length="668" mass="74240">MALVVAPTVAGSVTLEPFEFDCKLGDMDAEMACIKRKLGWTEVTSCNQTSYSKNCFYPDIFYFHDGSKKKALPNPIARLQQRDPKSVRGSVVVVRAEPLRVRDYFGTGTHTTFNSPSQNTSLWTPRLGHKEVLDTLAFFTTTTFPEVDKVRAFKRMRERGLTPPPGTPHLFLLAKMALEGSLEGRGSGARRNHGSSQAGGKGAGRGGGGGHFSIWEVLPREVITSFCAKYEGMSREDRGELLCSMAEAYIPSPHDVTVSYHKYESARQSGPHEDPHKDALAYEVLREELAPLYESLFQNIVADLEGGVPFVVRMRADLLAAIAQREKRVKGAKLSPPTQHHLKTQLQSWFTPGLLELRRITYETSSGALLEKIARLEAVHEIRSLQHLKDRLGHGRHKCVWHVRCYMMHATRRRCFAFMHPCMPEEPLVFVHVALLPQLAHSMDDIARGTGHGCNEGAATCAIFYSITRYGVGADSGGCLASYVKRFHTQRGLKGVQLGNFLIKRVAKRLKQELPQLTIFSTLSPIPGLLGWLRVKAQQEAALRESEPARAAAKQPLMLPVEEQPHWNRDAEITQALEPILMRLAAAYICMERSRGRIICPVGNFHVSNGAGIERLNFMADPSEKGMRQSAGIMVNYKYTLDMVEANSDAYNTRGHASIAPQVLALLG</sequence>
<dbReference type="InterPro" id="IPR042303">
    <property type="entry name" value="Malonyl_CoA_deC_C_sf"/>
</dbReference>
<reference evidence="4" key="1">
    <citation type="submission" date="2021-02" db="EMBL/GenBank/DDBJ databases">
        <title>First Annotated Genome of the Yellow-green Alga Tribonema minus.</title>
        <authorList>
            <person name="Mahan K.M."/>
        </authorList>
    </citation>
    <scope>NUCLEOTIDE SEQUENCE</scope>
    <source>
        <strain evidence="4">UTEX B ZZ1240</strain>
    </source>
</reference>
<gene>
    <name evidence="4" type="ORF">JKP88DRAFT_255047</name>
</gene>
<dbReference type="InterPro" id="IPR038351">
    <property type="entry name" value="MCD_N_sf"/>
</dbReference>
<dbReference type="InterPro" id="IPR038917">
    <property type="entry name" value="Malonyl_CoA_deC"/>
</dbReference>
<evidence type="ECO:0000313" key="5">
    <source>
        <dbReference type="Proteomes" id="UP000664859"/>
    </source>
</evidence>
<dbReference type="PANTHER" id="PTHR28641:SF1">
    <property type="entry name" value="MALONYL-COA DECARBOXYLASE, MITOCHONDRIAL"/>
    <property type="match status" value="1"/>
</dbReference>
<feature type="domain" description="Malonyl-CoA decarboxylase C-terminal" evidence="2">
    <location>
        <begin position="353"/>
        <end position="639"/>
    </location>
</feature>
<keyword evidence="5" id="KW-1185">Reference proteome</keyword>
<feature type="compositionally biased region" description="Gly residues" evidence="1">
    <location>
        <begin position="197"/>
        <end position="207"/>
    </location>
</feature>